<feature type="region of interest" description="Disordered" evidence="1">
    <location>
        <begin position="172"/>
        <end position="254"/>
    </location>
</feature>
<sequence length="254" mass="28146">MVSSASSASSSPTPEPAPKKAAKKSIKDKGKSKARVDEHGKNEGTDPNWAYEPPEGAVLQENPDSGEFDWDSLNDDGELELWLIRVPENLKTKYLENVTIEMPRGSLSANIGRVSRKSHSYDIWNVGNDDDRPVGGDEVCDLECLLPRKSKKDDMYIAPRSIARRLVISEQSAVPMTPENQPSEPYKNPPRPSYPKELLKHSFKPYGSSSKQPPADDAMVLDEQEVQEAAKQAKGKKRKDDGTGETKKAKKSKK</sequence>
<dbReference type="EMBL" id="MU250523">
    <property type="protein sequence ID" value="KAG7453088.1"/>
    <property type="molecule type" value="Genomic_DNA"/>
</dbReference>
<organism evidence="2 3">
    <name type="scientific">Guyanagaster necrorhizus</name>
    <dbReference type="NCBI Taxonomy" id="856835"/>
    <lineage>
        <taxon>Eukaryota</taxon>
        <taxon>Fungi</taxon>
        <taxon>Dikarya</taxon>
        <taxon>Basidiomycota</taxon>
        <taxon>Agaricomycotina</taxon>
        <taxon>Agaricomycetes</taxon>
        <taxon>Agaricomycetidae</taxon>
        <taxon>Agaricales</taxon>
        <taxon>Marasmiineae</taxon>
        <taxon>Physalacriaceae</taxon>
        <taxon>Guyanagaster</taxon>
    </lineage>
</organism>
<feature type="compositionally biased region" description="Polar residues" evidence="1">
    <location>
        <begin position="172"/>
        <end position="183"/>
    </location>
</feature>
<dbReference type="InterPro" id="IPR013240">
    <property type="entry name" value="DNA-dir_RNA_pol1_su_RPA34"/>
</dbReference>
<dbReference type="OrthoDB" id="76224at2759"/>
<dbReference type="Gene3D" id="6.20.250.70">
    <property type="match status" value="1"/>
</dbReference>
<feature type="compositionally biased region" description="Basic and acidic residues" evidence="1">
    <location>
        <begin position="238"/>
        <end position="247"/>
    </location>
</feature>
<accession>A0A9P7W5L1</accession>
<name>A0A9P7W5L1_9AGAR</name>
<gene>
    <name evidence="2" type="ORF">BT62DRAFT_990051</name>
</gene>
<reference evidence="2" key="1">
    <citation type="submission" date="2020-11" db="EMBL/GenBank/DDBJ databases">
        <title>Adaptations for nitrogen fixation in a non-lichenized fungal sporocarp promotes dispersal by wood-feeding termites.</title>
        <authorList>
            <consortium name="DOE Joint Genome Institute"/>
            <person name="Koch R.A."/>
            <person name="Yoon G."/>
            <person name="Arayal U."/>
            <person name="Lail K."/>
            <person name="Amirebrahimi M."/>
            <person name="Labutti K."/>
            <person name="Lipzen A."/>
            <person name="Riley R."/>
            <person name="Barry K."/>
            <person name="Henrissat B."/>
            <person name="Grigoriev I.V."/>
            <person name="Herr J.R."/>
            <person name="Aime M.C."/>
        </authorList>
    </citation>
    <scope>NUCLEOTIDE SEQUENCE</scope>
    <source>
        <strain evidence="2">MCA 3950</strain>
    </source>
</reference>
<keyword evidence="3" id="KW-1185">Reference proteome</keyword>
<feature type="compositionally biased region" description="Low complexity" evidence="1">
    <location>
        <begin position="1"/>
        <end position="12"/>
    </location>
</feature>
<proteinExistence type="predicted"/>
<dbReference type="GeneID" id="66112494"/>
<dbReference type="Proteomes" id="UP000812287">
    <property type="component" value="Unassembled WGS sequence"/>
</dbReference>
<dbReference type="Pfam" id="PF08208">
    <property type="entry name" value="RNA_polI_A34"/>
    <property type="match status" value="1"/>
</dbReference>
<dbReference type="GO" id="GO:0006360">
    <property type="term" value="P:transcription by RNA polymerase I"/>
    <property type="evidence" value="ECO:0007669"/>
    <property type="project" value="InterPro"/>
</dbReference>
<dbReference type="AlphaFoldDB" id="A0A9P7W5L1"/>
<evidence type="ECO:0000313" key="3">
    <source>
        <dbReference type="Proteomes" id="UP000812287"/>
    </source>
</evidence>
<dbReference type="RefSeq" id="XP_043046588.1">
    <property type="nucleotide sequence ID" value="XM_043190197.1"/>
</dbReference>
<feature type="region of interest" description="Disordered" evidence="1">
    <location>
        <begin position="1"/>
        <end position="69"/>
    </location>
</feature>
<feature type="compositionally biased region" description="Basic and acidic residues" evidence="1">
    <location>
        <begin position="25"/>
        <end position="44"/>
    </location>
</feature>
<evidence type="ECO:0000256" key="1">
    <source>
        <dbReference type="SAM" id="MobiDB-lite"/>
    </source>
</evidence>
<evidence type="ECO:0000313" key="2">
    <source>
        <dbReference type="EMBL" id="KAG7453088.1"/>
    </source>
</evidence>
<comment type="caution">
    <text evidence="2">The sequence shown here is derived from an EMBL/GenBank/DDBJ whole genome shotgun (WGS) entry which is preliminary data.</text>
</comment>
<protein>
    <submittedName>
        <fullName evidence="2">Uncharacterized protein</fullName>
    </submittedName>
</protein>